<evidence type="ECO:0000256" key="3">
    <source>
        <dbReference type="ARBA" id="ARBA00022694"/>
    </source>
</evidence>
<evidence type="ECO:0000313" key="10">
    <source>
        <dbReference type="Proteomes" id="UP000191144"/>
    </source>
</evidence>
<feature type="domain" description="Gcp-like" evidence="8">
    <location>
        <begin position="73"/>
        <end position="361"/>
    </location>
</feature>
<comment type="cofactor">
    <cofactor evidence="7">
        <name>a divalent metal cation</name>
        <dbReference type="ChEBI" id="CHEBI:60240"/>
    </cofactor>
    <text evidence="7">Binds 1 divalent metal cation per subunit.</text>
</comment>
<evidence type="ECO:0000256" key="4">
    <source>
        <dbReference type="ARBA" id="ARBA00022723"/>
    </source>
</evidence>
<accession>A0A1G4JH20</accession>
<comment type="subcellular location">
    <subcellularLocation>
        <location evidence="7">Mitochondrion</location>
    </subcellularLocation>
</comment>
<dbReference type="InterPro" id="IPR017861">
    <property type="entry name" value="KAE1/TsaD"/>
</dbReference>
<evidence type="ECO:0000256" key="7">
    <source>
        <dbReference type="HAMAP-Rule" id="MF_03179"/>
    </source>
</evidence>
<dbReference type="HAMAP" id="MF_01445">
    <property type="entry name" value="TsaD"/>
    <property type="match status" value="1"/>
</dbReference>
<keyword evidence="7" id="KW-0496">Mitochondrion</keyword>
<dbReference type="AlphaFoldDB" id="A0A1G4JH20"/>
<dbReference type="Pfam" id="PF00814">
    <property type="entry name" value="TsaD"/>
    <property type="match status" value="1"/>
</dbReference>
<keyword evidence="2 7" id="KW-0808">Transferase</keyword>
<comment type="function">
    <text evidence="7">Required for the formation of a threonylcarbamoyl group on adenosine at position 37 (t(6)A37) in mitochondrial tRNAs that read codons beginning with adenine. Probably involved in the transfer of the threonylcarbamoyl moiety of threonylcarbamoyl-AMP (TC-AMP) to the N6 group of A37. Involved in mitochondrial genome maintenance.</text>
</comment>
<gene>
    <name evidence="7" type="primary">QRI7</name>
    <name evidence="9" type="ORF">LAME_0E04896G</name>
</gene>
<dbReference type="GO" id="GO:0072670">
    <property type="term" value="P:mitochondrial tRNA threonylcarbamoyladenosine modification"/>
    <property type="evidence" value="ECO:0007669"/>
    <property type="project" value="TreeGrafter"/>
</dbReference>
<sequence length="398" mass="43911">MLASGAKRCRVNSRSNTAFLNAFWAFQKPVRTYKVLAIETSCDDTCVAILDRKNPNEAPQVLVHLKETLESGQDGGIIPTRAHLHHQQKIGPLVQAALAQTASNADIDLVCVTRGPGMPGSLSGGLDFAKGLAVAWNIPLVGVHHMLGHLLVPRMQHNALEPRFPFVSLLVSGGHTLVVLSKALNEHEILCDTIDIAIGDSLDKCAREIGIRGNMIAKTMESFINENLDDAHSGAIPMTLPKPLGNQNGRMNVQKFSFAPFLTAVRQNLTKGIQLYTDRERRSMAYQIQECLFDHLITKLKLVINMRPEIFQDVKQLVCSGGVGANKRLQQRLQTELANSFKKFHYPKPSLCTDNAVMIGWAGIELYETLGLKTELDVGPIKKWPITEILQVPGWSCQ</sequence>
<proteinExistence type="inferred from homology"/>
<name>A0A1G4JH20_9SACH</name>
<dbReference type="InterPro" id="IPR022450">
    <property type="entry name" value="TsaD"/>
</dbReference>
<dbReference type="NCBIfam" id="TIGR00329">
    <property type="entry name" value="gcp_kae1"/>
    <property type="match status" value="1"/>
</dbReference>
<evidence type="ECO:0000256" key="6">
    <source>
        <dbReference type="ARBA" id="ARBA00048117"/>
    </source>
</evidence>
<reference evidence="10" key="1">
    <citation type="submission" date="2016-03" db="EMBL/GenBank/DDBJ databases">
        <authorList>
            <person name="Devillers Hugo."/>
        </authorList>
    </citation>
    <scope>NUCLEOTIDE SEQUENCE [LARGE SCALE GENOMIC DNA]</scope>
</reference>
<evidence type="ECO:0000256" key="1">
    <source>
        <dbReference type="ARBA" id="ARBA00012156"/>
    </source>
</evidence>
<keyword evidence="4 7" id="KW-0479">Metal-binding</keyword>
<dbReference type="Proteomes" id="UP000191144">
    <property type="component" value="Chromosome E"/>
</dbReference>
<dbReference type="SUPFAM" id="SSF53067">
    <property type="entry name" value="Actin-like ATPase domain"/>
    <property type="match status" value="2"/>
</dbReference>
<dbReference type="Gene3D" id="3.30.420.40">
    <property type="match status" value="2"/>
</dbReference>
<comment type="catalytic activity">
    <reaction evidence="6 7">
        <text>L-threonylcarbamoyladenylate + adenosine(37) in tRNA = N(6)-L-threonylcarbamoyladenosine(37) in tRNA + AMP + H(+)</text>
        <dbReference type="Rhea" id="RHEA:37059"/>
        <dbReference type="Rhea" id="RHEA-COMP:10162"/>
        <dbReference type="Rhea" id="RHEA-COMP:10163"/>
        <dbReference type="ChEBI" id="CHEBI:15378"/>
        <dbReference type="ChEBI" id="CHEBI:73682"/>
        <dbReference type="ChEBI" id="CHEBI:74411"/>
        <dbReference type="ChEBI" id="CHEBI:74418"/>
        <dbReference type="ChEBI" id="CHEBI:456215"/>
        <dbReference type="EC" id="2.3.1.234"/>
    </reaction>
</comment>
<dbReference type="PANTHER" id="PTHR11735">
    <property type="entry name" value="TRNA N6-ADENOSINE THREONYLCARBAMOYLTRANSFERASE"/>
    <property type="match status" value="1"/>
</dbReference>
<dbReference type="InterPro" id="IPR043129">
    <property type="entry name" value="ATPase_NBD"/>
</dbReference>
<dbReference type="GO" id="GO:0005739">
    <property type="term" value="C:mitochondrion"/>
    <property type="evidence" value="ECO:0007669"/>
    <property type="project" value="UniProtKB-SubCell"/>
</dbReference>
<dbReference type="EMBL" id="LT598481">
    <property type="protein sequence ID" value="SCU89674.1"/>
    <property type="molecule type" value="Genomic_DNA"/>
</dbReference>
<evidence type="ECO:0000256" key="5">
    <source>
        <dbReference type="ARBA" id="ARBA00023315"/>
    </source>
</evidence>
<dbReference type="PROSITE" id="PS01016">
    <property type="entry name" value="GLYCOPROTEASE"/>
    <property type="match status" value="1"/>
</dbReference>
<comment type="subunit">
    <text evidence="7">Homodimer.</text>
</comment>
<evidence type="ECO:0000313" key="9">
    <source>
        <dbReference type="EMBL" id="SCU89674.1"/>
    </source>
</evidence>
<dbReference type="InterPro" id="IPR017860">
    <property type="entry name" value="Peptidase_M22_CS"/>
</dbReference>
<evidence type="ECO:0000256" key="2">
    <source>
        <dbReference type="ARBA" id="ARBA00022679"/>
    </source>
</evidence>
<keyword evidence="10" id="KW-1185">Reference proteome</keyword>
<keyword evidence="5 7" id="KW-0012">Acyltransferase</keyword>
<keyword evidence="3 7" id="KW-0819">tRNA processing</keyword>
<dbReference type="GO" id="GO:0061711">
    <property type="term" value="F:tRNA N(6)-L-threonylcarbamoyladenine synthase activity"/>
    <property type="evidence" value="ECO:0007669"/>
    <property type="project" value="UniProtKB-EC"/>
</dbReference>
<dbReference type="OrthoDB" id="10259622at2759"/>
<comment type="similarity">
    <text evidence="7">Belongs to the KAE1 / TsaD family.</text>
</comment>
<dbReference type="GO" id="GO:0046872">
    <property type="term" value="F:metal ion binding"/>
    <property type="evidence" value="ECO:0007669"/>
    <property type="project" value="UniProtKB-KW"/>
</dbReference>
<dbReference type="EC" id="2.3.1.234" evidence="1"/>
<organism evidence="9 10">
    <name type="scientific">Lachancea meyersii CBS 8951</name>
    <dbReference type="NCBI Taxonomy" id="1266667"/>
    <lineage>
        <taxon>Eukaryota</taxon>
        <taxon>Fungi</taxon>
        <taxon>Dikarya</taxon>
        <taxon>Ascomycota</taxon>
        <taxon>Saccharomycotina</taxon>
        <taxon>Saccharomycetes</taxon>
        <taxon>Saccharomycetales</taxon>
        <taxon>Saccharomycetaceae</taxon>
        <taxon>Lachancea</taxon>
    </lineage>
</organism>
<protein>
    <recommendedName>
        <fullName evidence="1">N(6)-L-threonylcarbamoyladenine synthase</fullName>
        <ecNumber evidence="1">2.3.1.234</ecNumber>
    </recommendedName>
</protein>
<dbReference type="PANTHER" id="PTHR11735:SF6">
    <property type="entry name" value="TRNA N6-ADENOSINE THREONYLCARBAMOYLTRANSFERASE, MITOCHONDRIAL"/>
    <property type="match status" value="1"/>
</dbReference>
<evidence type="ECO:0000259" key="8">
    <source>
        <dbReference type="Pfam" id="PF00814"/>
    </source>
</evidence>
<dbReference type="InterPro" id="IPR000905">
    <property type="entry name" value="Gcp-like_dom"/>
</dbReference>
<dbReference type="PRINTS" id="PR00789">
    <property type="entry name" value="OSIALOPTASE"/>
</dbReference>